<dbReference type="EMBL" id="LSRP01000075">
    <property type="protein sequence ID" value="OJF98422.1"/>
    <property type="molecule type" value="Genomic_DNA"/>
</dbReference>
<protein>
    <recommendedName>
        <fullName evidence="4">DUF2628 domain-containing protein</fullName>
    </recommendedName>
</protein>
<evidence type="ECO:0000313" key="2">
    <source>
        <dbReference type="EMBL" id="OJF98422.1"/>
    </source>
</evidence>
<proteinExistence type="predicted"/>
<accession>A0A657LU99</accession>
<dbReference type="AlphaFoldDB" id="A0A657LU99"/>
<comment type="caution">
    <text evidence="2">The sequence shown here is derived from an EMBL/GenBank/DDBJ whole genome shotgun (WGS) entry which is preliminary data.</text>
</comment>
<feature type="transmembrane region" description="Helical" evidence="1">
    <location>
        <begin position="20"/>
        <end position="41"/>
    </location>
</feature>
<keyword evidence="3" id="KW-1185">Reference proteome</keyword>
<dbReference type="InterPro" id="IPR024399">
    <property type="entry name" value="DUF2628"/>
</dbReference>
<keyword evidence="1" id="KW-0472">Membrane</keyword>
<dbReference type="RefSeq" id="WP_071832520.1">
    <property type="nucleotide sequence ID" value="NZ_LSRP01000075.1"/>
</dbReference>
<evidence type="ECO:0000313" key="3">
    <source>
        <dbReference type="Proteomes" id="UP000182661"/>
    </source>
</evidence>
<sequence>MSVSYLVLTPPGTAGNDENARFVADRFSWVAFAFPAIWLLVKRQWLAGLVVFGLQVVFGLISSVPHLVVASLLMELALRLLVALEGSAFLASRLSASGWTLRAVIPADDPTTAEMMYFHAALPAEHPIPTTPALPLPEAKAGMTTRTDIRPGFGLFGSYGER</sequence>
<gene>
    <name evidence="2" type="ORF">AX760_14335</name>
</gene>
<evidence type="ECO:0000256" key="1">
    <source>
        <dbReference type="SAM" id="Phobius"/>
    </source>
</evidence>
<organism evidence="2 3">
    <name type="scientific">Pararhizobium antarcticum</name>
    <dbReference type="NCBI Taxonomy" id="1798805"/>
    <lineage>
        <taxon>Bacteria</taxon>
        <taxon>Pseudomonadati</taxon>
        <taxon>Pseudomonadota</taxon>
        <taxon>Alphaproteobacteria</taxon>
        <taxon>Hyphomicrobiales</taxon>
        <taxon>Rhizobiaceae</taxon>
        <taxon>Rhizobium/Agrobacterium group</taxon>
        <taxon>Pararhizobium</taxon>
    </lineage>
</organism>
<reference evidence="2 3" key="1">
    <citation type="submission" date="2016-02" db="EMBL/GenBank/DDBJ databases">
        <title>Genome sequencing of a beta-galactosidase producing bacteria Rhizobium sp. 59.</title>
        <authorList>
            <person name="Wang D."/>
            <person name="Kot W."/>
            <person name="Qin Y."/>
            <person name="Hansen L."/>
            <person name="Naqvi K."/>
            <person name="Rensing C."/>
        </authorList>
    </citation>
    <scope>NUCLEOTIDE SEQUENCE [LARGE SCALE GENOMIC DNA]</scope>
    <source>
        <strain evidence="2 3">59</strain>
    </source>
</reference>
<dbReference type="Pfam" id="PF10947">
    <property type="entry name" value="DUF2628"/>
    <property type="match status" value="1"/>
</dbReference>
<name>A0A657LU99_9HYPH</name>
<evidence type="ECO:0008006" key="4">
    <source>
        <dbReference type="Google" id="ProtNLM"/>
    </source>
</evidence>
<keyword evidence="1" id="KW-0812">Transmembrane</keyword>
<keyword evidence="1" id="KW-1133">Transmembrane helix</keyword>
<dbReference type="OrthoDB" id="7285394at2"/>
<feature type="transmembrane region" description="Helical" evidence="1">
    <location>
        <begin position="48"/>
        <end position="70"/>
    </location>
</feature>
<dbReference type="Proteomes" id="UP000182661">
    <property type="component" value="Unassembled WGS sequence"/>
</dbReference>